<dbReference type="Gene3D" id="1.10.540.10">
    <property type="entry name" value="Acyl-CoA dehydrogenase/oxidase, N-terminal domain"/>
    <property type="match status" value="1"/>
</dbReference>
<dbReference type="SUPFAM" id="SSF56645">
    <property type="entry name" value="Acyl-CoA dehydrogenase NM domain-like"/>
    <property type="match status" value="1"/>
</dbReference>
<dbReference type="InterPro" id="IPR046373">
    <property type="entry name" value="Acyl-CoA_Oxase/DH_mid-dom_sf"/>
</dbReference>
<gene>
    <name evidence="2" type="ORF">ABZ508_35245</name>
</gene>
<sequence length="413" mass="43004">MPATATTAPDPATDPAGRARHLLRTAREVADDLAADAVPRDRAGLPPTDEVARLREAGLPAALVPPGGTYGVDWRTGCAVVREIATADSSVGELLARHWAHTWSGRFYGTATHRATALERDTAREQWLWAGTVHGAAPDGGGPGLTLTPLDSGHLLNGRVAVDTAVTVADQIVVDAVCAVTGDLLVVRVPPGRPGVSVEPASDRLGQRVAGAGDVVFDRVTVAPAQVLGPRPHDTESTPPHTALADPALRLALCHVGLGIAEGALAEARDTGRHAPVPRPAAGAPAGAAHDRLPAKDPDLLLAYGELASAARTAAVLVERATETMARALEAGPQVDPEEPADVAALVATAETVTARAALHVTTRVLELADTPGLDRFWRNARVLTAHRSTAHRLRDIGEHYLNGTHRLETAGR</sequence>
<reference evidence="2 3" key="1">
    <citation type="submission" date="2024-06" db="EMBL/GenBank/DDBJ databases">
        <title>The Natural Products Discovery Center: Release of the First 8490 Sequenced Strains for Exploring Actinobacteria Biosynthetic Diversity.</title>
        <authorList>
            <person name="Kalkreuter E."/>
            <person name="Kautsar S.A."/>
            <person name="Yang D."/>
            <person name="Bader C.D."/>
            <person name="Teijaro C.N."/>
            <person name="Fluegel L."/>
            <person name="Davis C.M."/>
            <person name="Simpson J.R."/>
            <person name="Lauterbach L."/>
            <person name="Steele A.D."/>
            <person name="Gui C."/>
            <person name="Meng S."/>
            <person name="Li G."/>
            <person name="Viehrig K."/>
            <person name="Ye F."/>
            <person name="Su P."/>
            <person name="Kiefer A.F."/>
            <person name="Nichols A."/>
            <person name="Cepeda A.J."/>
            <person name="Yan W."/>
            <person name="Fan B."/>
            <person name="Jiang Y."/>
            <person name="Adhikari A."/>
            <person name="Zheng C.-J."/>
            <person name="Schuster L."/>
            <person name="Cowan T.M."/>
            <person name="Smanski M.J."/>
            <person name="Chevrette M.G."/>
            <person name="De Carvalho L.P.S."/>
            <person name="Shen B."/>
        </authorList>
    </citation>
    <scope>NUCLEOTIDE SEQUENCE [LARGE SCALE GENOMIC DNA]</scope>
    <source>
        <strain evidence="2 3">NPDC006337</strain>
    </source>
</reference>
<proteinExistence type="predicted"/>
<dbReference type="Proteomes" id="UP001550378">
    <property type="component" value="Unassembled WGS sequence"/>
</dbReference>
<dbReference type="InterPro" id="IPR036250">
    <property type="entry name" value="AcylCo_DH-like_C"/>
</dbReference>
<dbReference type="SUPFAM" id="SSF47203">
    <property type="entry name" value="Acyl-CoA dehydrogenase C-terminal domain-like"/>
    <property type="match status" value="1"/>
</dbReference>
<evidence type="ECO:0000313" key="2">
    <source>
        <dbReference type="EMBL" id="MEU0712618.1"/>
    </source>
</evidence>
<feature type="region of interest" description="Disordered" evidence="1">
    <location>
        <begin position="270"/>
        <end position="292"/>
    </location>
</feature>
<dbReference type="PANTHER" id="PTHR43884">
    <property type="entry name" value="ACYL-COA DEHYDROGENASE"/>
    <property type="match status" value="1"/>
</dbReference>
<evidence type="ECO:0000313" key="3">
    <source>
        <dbReference type="Proteomes" id="UP001550378"/>
    </source>
</evidence>
<evidence type="ECO:0000256" key="1">
    <source>
        <dbReference type="SAM" id="MobiDB-lite"/>
    </source>
</evidence>
<dbReference type="PIRSF" id="PIRSF016578">
    <property type="entry name" value="HsaA"/>
    <property type="match status" value="1"/>
</dbReference>
<name>A0ABV2WGZ8_9ACTN</name>
<keyword evidence="3" id="KW-1185">Reference proteome</keyword>
<dbReference type="PANTHER" id="PTHR43884:SF12">
    <property type="entry name" value="ISOVALERYL-COA DEHYDROGENASE, MITOCHONDRIAL-RELATED"/>
    <property type="match status" value="1"/>
</dbReference>
<dbReference type="InterPro" id="IPR009100">
    <property type="entry name" value="AcylCoA_DH/oxidase_NM_dom_sf"/>
</dbReference>
<dbReference type="InterPro" id="IPR037069">
    <property type="entry name" value="AcylCoA_DH/ox_N_sf"/>
</dbReference>
<dbReference type="Gene3D" id="2.40.110.10">
    <property type="entry name" value="Butyryl-CoA Dehydrogenase, subunit A, domain 2"/>
    <property type="match status" value="1"/>
</dbReference>
<comment type="caution">
    <text evidence="2">The sequence shown here is derived from an EMBL/GenBank/DDBJ whole genome shotgun (WGS) entry which is preliminary data.</text>
</comment>
<dbReference type="RefSeq" id="WP_359659430.1">
    <property type="nucleotide sequence ID" value="NZ_JBEXZP010000584.1"/>
</dbReference>
<organism evidence="2 3">
    <name type="scientific">Streptomyces lavendulocolor</name>
    <dbReference type="NCBI Taxonomy" id="67316"/>
    <lineage>
        <taxon>Bacteria</taxon>
        <taxon>Bacillati</taxon>
        <taxon>Actinomycetota</taxon>
        <taxon>Actinomycetes</taxon>
        <taxon>Kitasatosporales</taxon>
        <taxon>Streptomycetaceae</taxon>
        <taxon>Streptomyces</taxon>
    </lineage>
</organism>
<dbReference type="EMBL" id="JBEXZR010000070">
    <property type="protein sequence ID" value="MEU0712618.1"/>
    <property type="molecule type" value="Genomic_DNA"/>
</dbReference>
<accession>A0ABV2WGZ8</accession>
<dbReference type="Gene3D" id="1.20.140.10">
    <property type="entry name" value="Butyryl-CoA Dehydrogenase, subunit A, domain 3"/>
    <property type="match status" value="1"/>
</dbReference>
<protein>
    <submittedName>
        <fullName evidence="2">Acyl-CoA dehydrogenase</fullName>
    </submittedName>
</protein>